<dbReference type="PRINTS" id="PR00080">
    <property type="entry name" value="SDRFAMILY"/>
</dbReference>
<dbReference type="InterPro" id="IPR029058">
    <property type="entry name" value="AB_hydrolase_fold"/>
</dbReference>
<dbReference type="Proteomes" id="UP000360750">
    <property type="component" value="Unassembled WGS sequence"/>
</dbReference>
<dbReference type="PRINTS" id="PR00081">
    <property type="entry name" value="GDHRDH"/>
</dbReference>
<evidence type="ECO:0000313" key="4">
    <source>
        <dbReference type="EMBL" id="VFA89394.1"/>
    </source>
</evidence>
<evidence type="ECO:0000259" key="3">
    <source>
        <dbReference type="Pfam" id="PF00561"/>
    </source>
</evidence>
<dbReference type="Pfam" id="PF00561">
    <property type="entry name" value="Abhydrolase_1"/>
    <property type="match status" value="1"/>
</dbReference>
<gene>
    <name evidence="4" type="primary">budC_1</name>
    <name evidence="4" type="ORF">NCTC8139_02958</name>
</gene>
<dbReference type="SUPFAM" id="SSF53474">
    <property type="entry name" value="alpha/beta-Hydrolases"/>
    <property type="match status" value="1"/>
</dbReference>
<proteinExistence type="inferred from homology"/>
<dbReference type="GO" id="GO:0052588">
    <property type="term" value="F:diacetyl reductase ((S)-acetoin forming) (NAD+) activity"/>
    <property type="evidence" value="ECO:0007669"/>
    <property type="project" value="UniProtKB-EC"/>
</dbReference>
<dbReference type="SUPFAM" id="SSF51735">
    <property type="entry name" value="NAD(P)-binding Rossmann-fold domains"/>
    <property type="match status" value="1"/>
</dbReference>
<evidence type="ECO:0000313" key="5">
    <source>
        <dbReference type="Proteomes" id="UP000360750"/>
    </source>
</evidence>
<dbReference type="Pfam" id="PF00106">
    <property type="entry name" value="adh_short"/>
    <property type="match status" value="1"/>
</dbReference>
<dbReference type="PANTHER" id="PTHR43391">
    <property type="entry name" value="RETINOL DEHYDROGENASE-RELATED"/>
    <property type="match status" value="1"/>
</dbReference>
<organism evidence="4 5">
    <name type="scientific">Gordonia paraffinivorans</name>
    <dbReference type="NCBI Taxonomy" id="175628"/>
    <lineage>
        <taxon>Bacteria</taxon>
        <taxon>Bacillati</taxon>
        <taxon>Actinomycetota</taxon>
        <taxon>Actinomycetes</taxon>
        <taxon>Mycobacteriales</taxon>
        <taxon>Gordoniaceae</taxon>
        <taxon>Gordonia</taxon>
    </lineage>
</organism>
<dbReference type="InterPro" id="IPR002347">
    <property type="entry name" value="SDR_fam"/>
</dbReference>
<dbReference type="NCBIfam" id="NF004514">
    <property type="entry name" value="PRK05855.1"/>
    <property type="match status" value="1"/>
</dbReference>
<comment type="caution">
    <text evidence="4">The sequence shown here is derived from an EMBL/GenBank/DDBJ whole genome shotgun (WGS) entry which is preliminary data.</text>
</comment>
<dbReference type="FunFam" id="3.40.50.720:FF:000084">
    <property type="entry name" value="Short-chain dehydrogenase reductase"/>
    <property type="match status" value="1"/>
</dbReference>
<accession>A0ABD7V526</accession>
<dbReference type="Gene3D" id="3.40.50.1820">
    <property type="entry name" value="alpha/beta hydrolase"/>
    <property type="match status" value="1"/>
</dbReference>
<evidence type="ECO:0000256" key="1">
    <source>
        <dbReference type="ARBA" id="ARBA00006484"/>
    </source>
</evidence>
<dbReference type="PANTHER" id="PTHR43391:SF12">
    <property type="entry name" value="OXIDOREDUCTASE EPHD-RELATED"/>
    <property type="match status" value="1"/>
</dbReference>
<keyword evidence="2 4" id="KW-0560">Oxidoreductase</keyword>
<dbReference type="InterPro" id="IPR020904">
    <property type="entry name" value="Sc_DH/Rdtase_CS"/>
</dbReference>
<protein>
    <submittedName>
        <fullName evidence="4">Diacetyl reductase [(S)-acetoin forming]</fullName>
        <ecNumber evidence="4">1.1.1.304</ecNumber>
    </submittedName>
</protein>
<dbReference type="EMBL" id="CAACYD010000007">
    <property type="protein sequence ID" value="VFA89394.1"/>
    <property type="molecule type" value="Genomic_DNA"/>
</dbReference>
<dbReference type="InterPro" id="IPR036291">
    <property type="entry name" value="NAD(P)-bd_dom_sf"/>
</dbReference>
<dbReference type="Gene3D" id="3.40.50.720">
    <property type="entry name" value="NAD(P)-binding Rossmann-like Domain"/>
    <property type="match status" value="1"/>
</dbReference>
<evidence type="ECO:0000256" key="2">
    <source>
        <dbReference type="ARBA" id="ARBA00023002"/>
    </source>
</evidence>
<dbReference type="PROSITE" id="PS00061">
    <property type="entry name" value="ADH_SHORT"/>
    <property type="match status" value="1"/>
</dbReference>
<dbReference type="AlphaFoldDB" id="A0ABD7V526"/>
<name>A0ABD7V526_9ACTN</name>
<reference evidence="4 5" key="1">
    <citation type="submission" date="2019-02" db="EMBL/GenBank/DDBJ databases">
        <authorList>
            <consortium name="Pathogen Informatics"/>
        </authorList>
    </citation>
    <scope>NUCLEOTIDE SEQUENCE [LARGE SCALE GENOMIC DNA]</scope>
    <source>
        <strain evidence="4 5">3012STDY6756503</strain>
    </source>
</reference>
<comment type="similarity">
    <text evidence="1">Belongs to the short-chain dehydrogenases/reductases (SDR) family.</text>
</comment>
<dbReference type="CDD" id="cd05233">
    <property type="entry name" value="SDR_c"/>
    <property type="match status" value="1"/>
</dbReference>
<feature type="domain" description="AB hydrolase-1" evidence="3">
    <location>
        <begin position="47"/>
        <end position="162"/>
    </location>
</feature>
<sequence length="606" mass="66144">MYLYRVYSEVTLMAEQALQAGPDWRRGSVTNDGVRLATFHLGDESNPTVLLVHGWPDTHHLWTHIAPRLAEKYHVVAYDCRGFGESDRPRGVKPYRLSELADDLFAVAEEVSPDAPVHVVGHDWGSVQAWEAVSRPRARTRIASFVSVSGPNLDHLGQLLHDGVSHPTPRHLRTIAAQSVSSSYTGLFQLPVLPNLLLTAMGAPAAWKRFLHAVEGTPPENVVVADTLRRDMISGLALYRANIRQKLRRPNARITTVPVLQVVNERDIALRPAIYENTPTYASKLWRRDTPTGHWLPYTHPDYLTDTILDFLAAQSDTSPTPASVERARVFTEPRPLAGKLVVITGAGSGIGRETALALAERGCELILADLRPETAEQTAQACKLAGATAHPYQLDVADTEAFVAFAEEVRDRHGVPDIVVNNAGIAVAGGALDATDEQLDRLFGVNLRGVITGSREFGRQMVERGVGGHIVNISSAAAFTPSRSLGLYSSSKAGVLLFSESLRAELAEHRIGVTAICPGIVDTAIVSSTPIAGLDPETEKSQRDRLNSFYQRRGFTPDRVAAEIVSAIEHNKAVVPVTPEAKIGYRIYRFAPWLSRIGARRKVAG</sequence>
<dbReference type="InterPro" id="IPR000073">
    <property type="entry name" value="AB_hydrolase_1"/>
</dbReference>
<dbReference type="EC" id="1.1.1.304" evidence="4"/>